<dbReference type="AlphaFoldDB" id="A0A8I5NFT5"/>
<evidence type="ECO:0000313" key="1">
    <source>
        <dbReference type="Ensembl" id="ENSPANP00000047937.1"/>
    </source>
</evidence>
<keyword evidence="2" id="KW-1185">Reference proteome</keyword>
<name>A0A8I5NFT5_PAPAN</name>
<dbReference type="Proteomes" id="UP000028761">
    <property type="component" value="Chromosome 8"/>
</dbReference>
<proteinExistence type="predicted"/>
<sequence>LTPVIPALWEAEVGRWLELRSSRPAWTTGQNPVSTKYKKIYWVRRCMPVVPAMWEADMGGSLEPVEVQVILLSQPPM</sequence>
<accession>A0A8I5NFT5</accession>
<evidence type="ECO:0000313" key="2">
    <source>
        <dbReference type="Proteomes" id="UP000028761"/>
    </source>
</evidence>
<dbReference type="Ensembl" id="ENSPANT00000063799.1">
    <property type="protein sequence ID" value="ENSPANP00000047937.1"/>
    <property type="gene ID" value="ENSPANG00000043352.1"/>
</dbReference>
<reference evidence="1" key="3">
    <citation type="submission" date="2025-09" db="UniProtKB">
        <authorList>
            <consortium name="Ensembl"/>
        </authorList>
    </citation>
    <scope>IDENTIFICATION</scope>
</reference>
<reference evidence="1 2" key="1">
    <citation type="submission" date="2012-03" db="EMBL/GenBank/DDBJ databases">
        <title>Whole Genome Assembly of Papio anubis.</title>
        <authorList>
            <person name="Liu Y.L."/>
            <person name="Abraham K.A."/>
            <person name="Akbar H.A."/>
            <person name="Ali S.A."/>
            <person name="Anosike U.A."/>
            <person name="Aqrawi P.A."/>
            <person name="Arias F.A."/>
            <person name="Attaway T.A."/>
            <person name="Awwad R.A."/>
            <person name="Babu C.B."/>
            <person name="Bandaranaike D.B."/>
            <person name="Battles P.B."/>
            <person name="Bell A.B."/>
            <person name="Beltran B.B."/>
            <person name="Berhane-Mersha D.B."/>
            <person name="Bess C.B."/>
            <person name="Bickham C.B."/>
            <person name="Bolden T.B."/>
            <person name="Carter K.C."/>
            <person name="Chau D.C."/>
            <person name="Chavez A.C."/>
            <person name="Clerc-Blankenburg K.C."/>
            <person name="Coyle M.C."/>
            <person name="Dao M.D."/>
            <person name="Davila M.L.D."/>
            <person name="Davy-Carroll L.D."/>
            <person name="Denson S.D."/>
            <person name="Dinh H.D."/>
            <person name="Fernandez S.F."/>
            <person name="Fernando P.F."/>
            <person name="Forbes L.F."/>
            <person name="Francis C.F."/>
            <person name="Francisco L.F."/>
            <person name="Fu Q.F."/>
            <person name="Garcia-Iii R.G."/>
            <person name="Garrett T.G."/>
            <person name="Gross S.G."/>
            <person name="Gubbala S.G."/>
            <person name="Hirani K.H."/>
            <person name="Hogues M.H."/>
            <person name="Hollins B.H."/>
            <person name="Jackson L.J."/>
            <person name="Javaid M.J."/>
            <person name="Jhangiani S.J."/>
            <person name="Johnson A.J."/>
            <person name="Johnson B.J."/>
            <person name="Jones J.J."/>
            <person name="Joshi V.J."/>
            <person name="Kalu J.K."/>
            <person name="Khan N.K."/>
            <person name="Korchina V.K."/>
            <person name="Kovar C.K."/>
            <person name="Lago L.L."/>
            <person name="Lara F.L."/>
            <person name="Le T.-K.L."/>
            <person name="Lee S.L."/>
            <person name="Legall-Iii F.L."/>
            <person name="Lemon S.L."/>
            <person name="Liu J.L."/>
            <person name="Liu Y.-S.L."/>
            <person name="Liyanage D.L."/>
            <person name="Lopez J.L."/>
            <person name="Lorensuhewa L.L."/>
            <person name="Mata R.M."/>
            <person name="Mathew T.M."/>
            <person name="Mercado C.M."/>
            <person name="Mercado I.M."/>
            <person name="Morales K.M."/>
            <person name="Morgan M.M."/>
            <person name="Munidasa M.M."/>
            <person name="Ngo D.N."/>
            <person name="Nguyen L.N."/>
            <person name="Nguyen T.N."/>
            <person name="Nguyen N.N."/>
            <person name="Obregon M.O."/>
            <person name="Okwuonu G.O."/>
            <person name="Ongeri F.O."/>
            <person name="Onwere C.O."/>
            <person name="Osifeso I.O."/>
            <person name="Parra A.P."/>
            <person name="Patil S.P."/>
            <person name="Perez A.P."/>
            <person name="Perez Y.P."/>
            <person name="Pham C.P."/>
            <person name="Pu L.-L.P."/>
            <person name="Puazo M.P."/>
            <person name="Quiroz J.Q."/>
            <person name="Rouhana J.R."/>
            <person name="Ruiz M.R."/>
            <person name="Ruiz S.-J.R."/>
            <person name="Saada N.S."/>
            <person name="Santibanez J.S."/>
            <person name="Scheel M.S."/>
            <person name="Schneider B.S."/>
            <person name="Simmons D.S."/>
            <person name="Sisson I.S."/>
            <person name="Tang L.-Y.T."/>
            <person name="Thornton R.T."/>
            <person name="Tisius J.T."/>
            <person name="Toledanes G.T."/>
            <person name="Trejos Z.T."/>
            <person name="Usmani K.U."/>
            <person name="Varghese R.V."/>
            <person name="Vattathil S.V."/>
            <person name="Vee V.V."/>
            <person name="Walker D.W."/>
            <person name="Weissenberger G.W."/>
            <person name="White C.W."/>
            <person name="Williams A.W."/>
            <person name="Woodworth J.W."/>
            <person name="Wright R.W."/>
            <person name="Zhu Y.Z."/>
            <person name="Han Y.H."/>
            <person name="Newsham I.N."/>
            <person name="Nazareth L.N."/>
            <person name="Worley K.W."/>
            <person name="Muzny D.M."/>
            <person name="Rogers J.R."/>
            <person name="Gibbs R.G."/>
        </authorList>
    </citation>
    <scope>NUCLEOTIDE SEQUENCE [LARGE SCALE GENOMIC DNA]</scope>
</reference>
<dbReference type="OMA" id="NENIGWA"/>
<organism evidence="1 2">
    <name type="scientific">Papio anubis</name>
    <name type="common">Olive baboon</name>
    <dbReference type="NCBI Taxonomy" id="9555"/>
    <lineage>
        <taxon>Eukaryota</taxon>
        <taxon>Metazoa</taxon>
        <taxon>Chordata</taxon>
        <taxon>Craniata</taxon>
        <taxon>Vertebrata</taxon>
        <taxon>Euteleostomi</taxon>
        <taxon>Mammalia</taxon>
        <taxon>Eutheria</taxon>
        <taxon>Euarchontoglires</taxon>
        <taxon>Primates</taxon>
        <taxon>Haplorrhini</taxon>
        <taxon>Catarrhini</taxon>
        <taxon>Cercopithecidae</taxon>
        <taxon>Cercopithecinae</taxon>
        <taxon>Papio</taxon>
    </lineage>
</organism>
<dbReference type="GeneTree" id="ENSGT00940000163244"/>
<reference evidence="1" key="2">
    <citation type="submission" date="2025-08" db="UniProtKB">
        <authorList>
            <consortium name="Ensembl"/>
        </authorList>
    </citation>
    <scope>IDENTIFICATION</scope>
</reference>
<protein>
    <submittedName>
        <fullName evidence="1">Uncharacterized protein</fullName>
    </submittedName>
</protein>